<comment type="caution">
    <text evidence="2">The sequence shown here is derived from an EMBL/GenBank/DDBJ whole genome shotgun (WGS) entry which is preliminary data.</text>
</comment>
<keyword evidence="1" id="KW-0732">Signal</keyword>
<proteinExistence type="predicted"/>
<name>A0A9Q0QQI0_9MAGN</name>
<evidence type="ECO:0008006" key="4">
    <source>
        <dbReference type="Google" id="ProtNLM"/>
    </source>
</evidence>
<dbReference type="SUPFAM" id="SSF101148">
    <property type="entry name" value="Plant invertase/pectin methylesterase inhibitor"/>
    <property type="match status" value="1"/>
</dbReference>
<dbReference type="InterPro" id="IPR035513">
    <property type="entry name" value="Invertase/methylesterase_inhib"/>
</dbReference>
<dbReference type="AlphaFoldDB" id="A0A9Q0QQI0"/>
<dbReference type="OrthoDB" id="770764at2759"/>
<protein>
    <recommendedName>
        <fullName evidence="4">Pectinesterase inhibitor domain-containing protein</fullName>
    </recommendedName>
</protein>
<keyword evidence="3" id="KW-1185">Reference proteome</keyword>
<evidence type="ECO:0000313" key="3">
    <source>
        <dbReference type="Proteomes" id="UP001141806"/>
    </source>
</evidence>
<dbReference type="EMBL" id="JAMYWD010000006">
    <property type="protein sequence ID" value="KAJ4968145.1"/>
    <property type="molecule type" value="Genomic_DNA"/>
</dbReference>
<feature type="chain" id="PRO_5040462568" description="Pectinesterase inhibitor domain-containing protein" evidence="1">
    <location>
        <begin position="24"/>
        <end position="170"/>
    </location>
</feature>
<reference evidence="2" key="1">
    <citation type="journal article" date="2023" name="Plant J.">
        <title>The genome of the king protea, Protea cynaroides.</title>
        <authorList>
            <person name="Chang J."/>
            <person name="Duong T.A."/>
            <person name="Schoeman C."/>
            <person name="Ma X."/>
            <person name="Roodt D."/>
            <person name="Barker N."/>
            <person name="Li Z."/>
            <person name="Van de Peer Y."/>
            <person name="Mizrachi E."/>
        </authorList>
    </citation>
    <scope>NUCLEOTIDE SEQUENCE</scope>
    <source>
        <tissue evidence="2">Young leaves</tissue>
    </source>
</reference>
<dbReference type="Proteomes" id="UP001141806">
    <property type="component" value="Unassembled WGS sequence"/>
</dbReference>
<accession>A0A9Q0QQI0</accession>
<sequence>MATDNRLLLIVSLSSVFFFSAESICVPRNSTDLPPMVVVSSLTSTLSLHLLPQTLHPWKVDLVTILDDEIKACNERTIAASTEILKKAQELNINPSVAFPLKDCNDTENAIKDSDIFTVKVMISAAMTDIGDSDYFVAELPGIEQFITSEGATLQALGSNCLAIASLIQL</sequence>
<evidence type="ECO:0000256" key="1">
    <source>
        <dbReference type="SAM" id="SignalP"/>
    </source>
</evidence>
<feature type="signal peptide" evidence="1">
    <location>
        <begin position="1"/>
        <end position="23"/>
    </location>
</feature>
<evidence type="ECO:0000313" key="2">
    <source>
        <dbReference type="EMBL" id="KAJ4968145.1"/>
    </source>
</evidence>
<gene>
    <name evidence="2" type="ORF">NE237_014846</name>
</gene>
<organism evidence="2 3">
    <name type="scientific">Protea cynaroides</name>
    <dbReference type="NCBI Taxonomy" id="273540"/>
    <lineage>
        <taxon>Eukaryota</taxon>
        <taxon>Viridiplantae</taxon>
        <taxon>Streptophyta</taxon>
        <taxon>Embryophyta</taxon>
        <taxon>Tracheophyta</taxon>
        <taxon>Spermatophyta</taxon>
        <taxon>Magnoliopsida</taxon>
        <taxon>Proteales</taxon>
        <taxon>Proteaceae</taxon>
        <taxon>Protea</taxon>
    </lineage>
</organism>